<dbReference type="InterPro" id="IPR051178">
    <property type="entry name" value="TfdA_dioxygenase"/>
</dbReference>
<dbReference type="Gene3D" id="3.60.130.10">
    <property type="entry name" value="Clavaminate synthase-like"/>
    <property type="match status" value="1"/>
</dbReference>
<evidence type="ECO:0000259" key="6">
    <source>
        <dbReference type="Pfam" id="PF02668"/>
    </source>
</evidence>
<dbReference type="EMBL" id="JAQIZZ010000008">
    <property type="protein sequence ID" value="KAJ5523899.1"/>
    <property type="molecule type" value="Genomic_DNA"/>
</dbReference>
<dbReference type="Pfam" id="PF02668">
    <property type="entry name" value="TauD"/>
    <property type="match status" value="1"/>
</dbReference>
<organism evidence="7 8">
    <name type="scientific">Penicillium frequentans</name>
    <dbReference type="NCBI Taxonomy" id="3151616"/>
    <lineage>
        <taxon>Eukaryota</taxon>
        <taxon>Fungi</taxon>
        <taxon>Dikarya</taxon>
        <taxon>Ascomycota</taxon>
        <taxon>Pezizomycotina</taxon>
        <taxon>Eurotiomycetes</taxon>
        <taxon>Eurotiomycetidae</taxon>
        <taxon>Eurotiales</taxon>
        <taxon>Aspergillaceae</taxon>
        <taxon>Penicillium</taxon>
    </lineage>
</organism>
<evidence type="ECO:0000256" key="1">
    <source>
        <dbReference type="ARBA" id="ARBA00005896"/>
    </source>
</evidence>
<dbReference type="Proteomes" id="UP001220324">
    <property type="component" value="Unassembled WGS sequence"/>
</dbReference>
<dbReference type="SUPFAM" id="SSF51197">
    <property type="entry name" value="Clavaminate synthase-like"/>
    <property type="match status" value="1"/>
</dbReference>
<keyword evidence="5" id="KW-0408">Iron</keyword>
<keyword evidence="4" id="KW-0560">Oxidoreductase</keyword>
<evidence type="ECO:0000313" key="7">
    <source>
        <dbReference type="EMBL" id="KAJ5523899.1"/>
    </source>
</evidence>
<accession>A0AAD6CI42</accession>
<dbReference type="InterPro" id="IPR042098">
    <property type="entry name" value="TauD-like_sf"/>
</dbReference>
<dbReference type="PANTHER" id="PTHR43779:SF3">
    <property type="entry name" value="(3R)-3-[(CARBOXYMETHYL)AMINO]FATTY ACID OXYGENASE_DECARBOXYLASE"/>
    <property type="match status" value="1"/>
</dbReference>
<protein>
    <submittedName>
        <fullName evidence="7">Alpha-ketoglutarate-dependent 2-4-dichlorophenoxyacetate dioxygenase</fullName>
    </submittedName>
</protein>
<evidence type="ECO:0000313" key="8">
    <source>
        <dbReference type="Proteomes" id="UP001220324"/>
    </source>
</evidence>
<dbReference type="PANTHER" id="PTHR43779">
    <property type="entry name" value="DIOXYGENASE RV0097-RELATED"/>
    <property type="match status" value="1"/>
</dbReference>
<name>A0AAD6CI42_9EURO</name>
<sequence>MASNNICQVSFKPLHPTIGAECHGIDFSRPLHDDEIQVIRDGMAKYGVLVFRGAQLDDARHVAFARQLGELDSSTVFVAPGKKYRLDPFVELTDVSNIEDDGSILQKDNLKYQLGRGNNLFHVDCSYNNRRVGLSILRAHQLPPKGTGGGTAFADTRTAYDDLDTETKEKIKDYVLWHSIWHSRRLAAPDCDFLKYMPAENNSMARHKLVQLHEASGRMNLYIAAHGHHFDGWTKEDSQPVIQALLDHATQDKYTFTIEWENDGDIVIWDNTCVMHKAAGGSFAGKYVRDMRRATLLDSSSTAWGLNPQKEESKEDLMSDFVKGYISAKKAAAIAAATAAATQNVVPEKKEAIAA</sequence>
<comment type="similarity">
    <text evidence="1">Belongs to the TfdA dioxygenase family.</text>
</comment>
<gene>
    <name evidence="7" type="ORF">N7494_010549</name>
</gene>
<keyword evidence="3 7" id="KW-0223">Dioxygenase</keyword>
<keyword evidence="2" id="KW-0479">Metal-binding</keyword>
<evidence type="ECO:0000256" key="5">
    <source>
        <dbReference type="ARBA" id="ARBA00023004"/>
    </source>
</evidence>
<evidence type="ECO:0000256" key="2">
    <source>
        <dbReference type="ARBA" id="ARBA00022723"/>
    </source>
</evidence>
<dbReference type="GO" id="GO:0046872">
    <property type="term" value="F:metal ion binding"/>
    <property type="evidence" value="ECO:0007669"/>
    <property type="project" value="UniProtKB-KW"/>
</dbReference>
<dbReference type="InterPro" id="IPR003819">
    <property type="entry name" value="TauD/TfdA-like"/>
</dbReference>
<dbReference type="AlphaFoldDB" id="A0AAD6CI42"/>
<proteinExistence type="inferred from homology"/>
<feature type="domain" description="TauD/TfdA-like" evidence="6">
    <location>
        <begin position="11"/>
        <end position="295"/>
    </location>
</feature>
<evidence type="ECO:0000256" key="4">
    <source>
        <dbReference type="ARBA" id="ARBA00023002"/>
    </source>
</evidence>
<keyword evidence="8" id="KW-1185">Reference proteome</keyword>
<reference evidence="7 8" key="1">
    <citation type="journal article" date="2023" name="IMA Fungus">
        <title>Comparative genomic study of the Penicillium genus elucidates a diverse pangenome and 15 lateral gene transfer events.</title>
        <authorList>
            <person name="Petersen C."/>
            <person name="Sorensen T."/>
            <person name="Nielsen M.R."/>
            <person name="Sondergaard T.E."/>
            <person name="Sorensen J.L."/>
            <person name="Fitzpatrick D.A."/>
            <person name="Frisvad J.C."/>
            <person name="Nielsen K.L."/>
        </authorList>
    </citation>
    <scope>NUCLEOTIDE SEQUENCE [LARGE SCALE GENOMIC DNA]</scope>
    <source>
        <strain evidence="7 8">IBT 35679</strain>
    </source>
</reference>
<evidence type="ECO:0000256" key="3">
    <source>
        <dbReference type="ARBA" id="ARBA00022964"/>
    </source>
</evidence>
<dbReference type="GO" id="GO:0051213">
    <property type="term" value="F:dioxygenase activity"/>
    <property type="evidence" value="ECO:0007669"/>
    <property type="project" value="UniProtKB-KW"/>
</dbReference>
<comment type="caution">
    <text evidence="7">The sequence shown here is derived from an EMBL/GenBank/DDBJ whole genome shotgun (WGS) entry which is preliminary data.</text>
</comment>